<keyword evidence="6 12" id="KW-0479">Metal-binding</keyword>
<feature type="transmembrane region" description="Helical" evidence="12">
    <location>
        <begin position="32"/>
        <end position="49"/>
    </location>
</feature>
<evidence type="ECO:0000256" key="9">
    <source>
        <dbReference type="ARBA" id="ARBA00022989"/>
    </source>
</evidence>
<sequence>MFNWMKTTLLMAAITALFMVVGGMIGGKQGMMLALAFALAMNFFSYWFSDKMVLRMYNAQQVDETSAPQFYNMVRELSQRAGLPMPKVYLINEDAPNAFATGRNPENAAVAATTGILRVLSERELRGVMAHELAHVKHRDILISTISATMAGAISALANFAMFFGGRDENGRPANPIASIAVAILAPLAASLIQMAISRAREFEADRGGAEISGDPQSLAMALDKIHRYAQGIPFDTAEQHPATAQMMIMNPLSGGRLANLFSTHPATEERVARLMEMARTGQYPV</sequence>
<dbReference type="EC" id="3.4.24.-" evidence="12"/>
<dbReference type="OrthoDB" id="15218at2"/>
<keyword evidence="9 12" id="KW-1133">Transmembrane helix</keyword>
<dbReference type="HOGENOM" id="CLU_042266_3_0_4"/>
<evidence type="ECO:0000313" key="15">
    <source>
        <dbReference type="Proteomes" id="UP000035050"/>
    </source>
</evidence>
<dbReference type="GO" id="GO:0008270">
    <property type="term" value="F:zinc ion binding"/>
    <property type="evidence" value="ECO:0007669"/>
    <property type="project" value="UniProtKB-UniRule"/>
</dbReference>
<keyword evidence="10 12" id="KW-0482">Metalloprotease</keyword>
<protein>
    <recommendedName>
        <fullName evidence="12">Protease HtpX homolog</fullName>
        <ecNumber evidence="12">3.4.24.-</ecNumber>
    </recommendedName>
</protein>
<evidence type="ECO:0000256" key="5">
    <source>
        <dbReference type="ARBA" id="ARBA00022692"/>
    </source>
</evidence>
<evidence type="ECO:0000313" key="14">
    <source>
        <dbReference type="EMBL" id="AKC68997.1"/>
    </source>
</evidence>
<organism evidence="14 15">
    <name type="scientific">Pandoraea oxalativorans</name>
    <dbReference type="NCBI Taxonomy" id="573737"/>
    <lineage>
        <taxon>Bacteria</taxon>
        <taxon>Pseudomonadati</taxon>
        <taxon>Pseudomonadota</taxon>
        <taxon>Betaproteobacteria</taxon>
        <taxon>Burkholderiales</taxon>
        <taxon>Burkholderiaceae</taxon>
        <taxon>Pandoraea</taxon>
    </lineage>
</organism>
<evidence type="ECO:0000256" key="8">
    <source>
        <dbReference type="ARBA" id="ARBA00022833"/>
    </source>
</evidence>
<comment type="subcellular location">
    <subcellularLocation>
        <location evidence="1 12">Cell membrane</location>
        <topology evidence="1 12">Multi-pass membrane protein</topology>
    </subcellularLocation>
</comment>
<feature type="active site" evidence="12">
    <location>
        <position position="132"/>
    </location>
</feature>
<dbReference type="GO" id="GO:0005886">
    <property type="term" value="C:plasma membrane"/>
    <property type="evidence" value="ECO:0007669"/>
    <property type="project" value="UniProtKB-SubCell"/>
</dbReference>
<proteinExistence type="inferred from homology"/>
<keyword evidence="7 12" id="KW-0378">Hydrolase</keyword>
<dbReference type="AlphaFoldDB" id="A0A0E3YA02"/>
<dbReference type="PANTHER" id="PTHR43221:SF1">
    <property type="entry name" value="PROTEASE HTPX"/>
    <property type="match status" value="1"/>
</dbReference>
<accession>A0A0E3YA02</accession>
<reference evidence="14" key="1">
    <citation type="submission" date="2016-06" db="EMBL/GenBank/DDBJ databases">
        <title>Pandoraea oxalativorans DSM 23570 Genome Sequencing.</title>
        <authorList>
            <person name="Ee R."/>
            <person name="Lim Y.-L."/>
            <person name="Yong D."/>
            <person name="Yin W.-F."/>
            <person name="Chan K.-G."/>
        </authorList>
    </citation>
    <scope>NUCLEOTIDE SEQUENCE</scope>
    <source>
        <strain evidence="14">DSM 23570</strain>
    </source>
</reference>
<keyword evidence="5 12" id="KW-0812">Transmembrane</keyword>
<dbReference type="KEGG" id="pox:MB84_05240"/>
<keyword evidence="11 12" id="KW-0472">Membrane</keyword>
<evidence type="ECO:0000256" key="2">
    <source>
        <dbReference type="ARBA" id="ARBA00009779"/>
    </source>
</evidence>
<keyword evidence="3 12" id="KW-1003">Cell membrane</keyword>
<evidence type="ECO:0000256" key="6">
    <source>
        <dbReference type="ARBA" id="ARBA00022723"/>
    </source>
</evidence>
<comment type="cofactor">
    <cofactor evidence="12">
        <name>Zn(2+)</name>
        <dbReference type="ChEBI" id="CHEBI:29105"/>
    </cofactor>
    <text evidence="12">Binds 1 zinc ion per subunit.</text>
</comment>
<dbReference type="HAMAP" id="MF_00188">
    <property type="entry name" value="Pept_M48_protease_HtpX"/>
    <property type="match status" value="1"/>
</dbReference>
<dbReference type="PANTHER" id="PTHR43221">
    <property type="entry name" value="PROTEASE HTPX"/>
    <property type="match status" value="1"/>
</dbReference>
<comment type="similarity">
    <text evidence="2 12">Belongs to the peptidase M48B family.</text>
</comment>
<dbReference type="EMBL" id="CP011253">
    <property type="protein sequence ID" value="AKC68997.1"/>
    <property type="molecule type" value="Genomic_DNA"/>
</dbReference>
<dbReference type="PATRIC" id="fig|573737.6.peg.1856"/>
<feature type="binding site" evidence="12">
    <location>
        <position position="135"/>
    </location>
    <ligand>
        <name>Zn(2+)</name>
        <dbReference type="ChEBI" id="CHEBI:29105"/>
        <note>catalytic</note>
    </ligand>
</feature>
<name>A0A0E3YA02_9BURK</name>
<dbReference type="GO" id="GO:0006508">
    <property type="term" value="P:proteolysis"/>
    <property type="evidence" value="ECO:0007669"/>
    <property type="project" value="UniProtKB-KW"/>
</dbReference>
<gene>
    <name evidence="12" type="primary">htpX</name>
    <name evidence="14" type="ORF">MB84_05240</name>
</gene>
<dbReference type="RefSeq" id="WP_046290350.1">
    <property type="nucleotide sequence ID" value="NZ_CP011253.3"/>
</dbReference>
<keyword evidence="4 12" id="KW-0645">Protease</keyword>
<dbReference type="CDD" id="cd07336">
    <property type="entry name" value="M48B_HtpX_like"/>
    <property type="match status" value="1"/>
</dbReference>
<dbReference type="Proteomes" id="UP000035050">
    <property type="component" value="Chromosome"/>
</dbReference>
<feature type="transmembrane region" description="Helical" evidence="12">
    <location>
        <begin position="141"/>
        <end position="165"/>
    </location>
</feature>
<evidence type="ECO:0000256" key="1">
    <source>
        <dbReference type="ARBA" id="ARBA00004651"/>
    </source>
</evidence>
<feature type="binding site" evidence="12">
    <location>
        <position position="202"/>
    </location>
    <ligand>
        <name>Zn(2+)</name>
        <dbReference type="ChEBI" id="CHEBI:29105"/>
        <note>catalytic</note>
    </ligand>
</feature>
<evidence type="ECO:0000256" key="12">
    <source>
        <dbReference type="HAMAP-Rule" id="MF_00188"/>
    </source>
</evidence>
<dbReference type="InterPro" id="IPR022919">
    <property type="entry name" value="Pept_M48_protease_HtpX"/>
</dbReference>
<evidence type="ECO:0000256" key="3">
    <source>
        <dbReference type="ARBA" id="ARBA00022475"/>
    </source>
</evidence>
<evidence type="ECO:0000256" key="4">
    <source>
        <dbReference type="ARBA" id="ARBA00022670"/>
    </source>
</evidence>
<feature type="binding site" evidence="12">
    <location>
        <position position="131"/>
    </location>
    <ligand>
        <name>Zn(2+)</name>
        <dbReference type="ChEBI" id="CHEBI:29105"/>
        <note>catalytic</note>
    </ligand>
</feature>
<feature type="transmembrane region" description="Helical" evidence="12">
    <location>
        <begin position="177"/>
        <end position="197"/>
    </location>
</feature>
<dbReference type="Gene3D" id="3.30.2010.10">
    <property type="entry name" value="Metalloproteases ('zincins'), catalytic domain"/>
    <property type="match status" value="1"/>
</dbReference>
<keyword evidence="15" id="KW-1185">Reference proteome</keyword>
<feature type="domain" description="Peptidase M48" evidence="13">
    <location>
        <begin position="69"/>
        <end position="278"/>
    </location>
</feature>
<keyword evidence="8 12" id="KW-0862">Zinc</keyword>
<evidence type="ECO:0000259" key="13">
    <source>
        <dbReference type="Pfam" id="PF01435"/>
    </source>
</evidence>
<dbReference type="NCBIfam" id="NF002826">
    <property type="entry name" value="PRK03001.1"/>
    <property type="match status" value="1"/>
</dbReference>
<evidence type="ECO:0000256" key="7">
    <source>
        <dbReference type="ARBA" id="ARBA00022801"/>
    </source>
</evidence>
<dbReference type="Pfam" id="PF01435">
    <property type="entry name" value="Peptidase_M48"/>
    <property type="match status" value="1"/>
</dbReference>
<evidence type="ECO:0000256" key="10">
    <source>
        <dbReference type="ARBA" id="ARBA00023049"/>
    </source>
</evidence>
<dbReference type="InterPro" id="IPR001915">
    <property type="entry name" value="Peptidase_M48"/>
</dbReference>
<dbReference type="InterPro" id="IPR050083">
    <property type="entry name" value="HtpX_protease"/>
</dbReference>
<evidence type="ECO:0000256" key="11">
    <source>
        <dbReference type="ARBA" id="ARBA00023136"/>
    </source>
</evidence>
<dbReference type="NCBIfam" id="NF002363">
    <property type="entry name" value="PRK01345.1"/>
    <property type="match status" value="1"/>
</dbReference>
<dbReference type="GO" id="GO:0004222">
    <property type="term" value="F:metalloendopeptidase activity"/>
    <property type="evidence" value="ECO:0007669"/>
    <property type="project" value="UniProtKB-UniRule"/>
</dbReference>